<keyword evidence="3" id="KW-1185">Reference proteome</keyword>
<sequence length="817" mass="91086">MVVSSGNPFPVSPVARVTDYIRPVPDWAVIETDAFRSAISCARDYRAQVAQVARDFGEESQRASRALAVVGDYGMGKTRLVVEVLRYLHHERLDSHRIIALSAAGSDFVDLYLQFLKLLADPDHRSQLRHLVTECFRDVVVDHLRGSTLTSQVADHLHDSDIDVISVVENLGLPQAALLERLRADLIDEVGDDDMGTALAALIEPAMRDHVWRWLEGGATSPPLRERKIIGPIATPRRALVAMAALVRLYRSRGWSLTLAIDEMHLLLDERRAAGSPDAPETDQPPESDPRAEEADPEGVPVDHQIPRLFKRFLEDMIGPGGAAGETFIIMSGLPDLLHLIPADVAERISTTVTMTPFDEGRTRDLIRTFLSVERLNEGCPAEGRGGWRDGIRPFDEATLADIVRFTGGQVRRILLLCRSAYQAVAKDEDVGLDVLRRVAHEQLSYVEVRDTFQTAWQLFGEQGWRVEARAGDPADPEGNAAIWLPLPGREETGCLVMFQGPVLDDTDVSAVQERIDSALSSLGTDERGRSAIRVLLVVNGYIARPLQEALQRQVDLTIPYRHRRFTDSLAQAIRHFREELGREVAAAPTVGVVERLEELSTQQSRTQEILNALTESLDQVRSEQQRAAQQPHVEIGSATHVDISVPGLDEAPAGYSRIGYLIGEVHAEIREKAKPQRVRLREAFRHQVYSPTGAVIPTWHTDEAFTQITSSSWRMRTGLLLVLEETLLAFSESVYTVLRASGHDDVAPPRKALRRLCDQFTEVMEHVTRELPVPDAASPVSTTSTAGSHDDFKLMLCRLGDNVFDKIFEDDFRRRW</sequence>
<proteinExistence type="predicted"/>
<dbReference type="PANTHER" id="PTHR35894:SF1">
    <property type="entry name" value="PHOSPHORIBULOKINASE _ URIDINE KINASE FAMILY"/>
    <property type="match status" value="1"/>
</dbReference>
<protein>
    <recommendedName>
        <fullName evidence="4">AAA+ ATPase domain-containing protein</fullName>
    </recommendedName>
</protein>
<reference evidence="2 3" key="1">
    <citation type="journal article" date="2019" name="Int. J. Syst. Evol. Microbiol.">
        <title>The Global Catalogue of Microorganisms (GCM) 10K type strain sequencing project: providing services to taxonomists for standard genome sequencing and annotation.</title>
        <authorList>
            <consortium name="The Broad Institute Genomics Platform"/>
            <consortium name="The Broad Institute Genome Sequencing Center for Infectious Disease"/>
            <person name="Wu L."/>
            <person name="Ma J."/>
        </authorList>
    </citation>
    <scope>NUCLEOTIDE SEQUENCE [LARGE SCALE GENOMIC DNA]</scope>
    <source>
        <strain evidence="2 3">JCM 15313</strain>
    </source>
</reference>
<organism evidence="2 3">
    <name type="scientific">Nocardiopsis rhodophaea</name>
    <dbReference type="NCBI Taxonomy" id="280238"/>
    <lineage>
        <taxon>Bacteria</taxon>
        <taxon>Bacillati</taxon>
        <taxon>Actinomycetota</taxon>
        <taxon>Actinomycetes</taxon>
        <taxon>Streptosporangiales</taxon>
        <taxon>Nocardiopsidaceae</taxon>
        <taxon>Nocardiopsis</taxon>
    </lineage>
</organism>
<evidence type="ECO:0000313" key="3">
    <source>
        <dbReference type="Proteomes" id="UP001501585"/>
    </source>
</evidence>
<name>A0ABN2SFW0_9ACTN</name>
<dbReference type="PANTHER" id="PTHR35894">
    <property type="entry name" value="GENERAL SECRETION PATHWAY PROTEIN A-RELATED"/>
    <property type="match status" value="1"/>
</dbReference>
<evidence type="ECO:0008006" key="4">
    <source>
        <dbReference type="Google" id="ProtNLM"/>
    </source>
</evidence>
<dbReference type="InterPro" id="IPR027417">
    <property type="entry name" value="P-loop_NTPase"/>
</dbReference>
<evidence type="ECO:0000256" key="1">
    <source>
        <dbReference type="SAM" id="MobiDB-lite"/>
    </source>
</evidence>
<comment type="caution">
    <text evidence="2">The sequence shown here is derived from an EMBL/GenBank/DDBJ whole genome shotgun (WGS) entry which is preliminary data.</text>
</comment>
<dbReference type="SUPFAM" id="SSF52540">
    <property type="entry name" value="P-loop containing nucleoside triphosphate hydrolases"/>
    <property type="match status" value="1"/>
</dbReference>
<feature type="region of interest" description="Disordered" evidence="1">
    <location>
        <begin position="273"/>
        <end position="301"/>
    </location>
</feature>
<dbReference type="Proteomes" id="UP001501585">
    <property type="component" value="Unassembled WGS sequence"/>
</dbReference>
<dbReference type="EMBL" id="BAAAPC010000003">
    <property type="protein sequence ID" value="GAA1986001.1"/>
    <property type="molecule type" value="Genomic_DNA"/>
</dbReference>
<evidence type="ECO:0000313" key="2">
    <source>
        <dbReference type="EMBL" id="GAA1986001.1"/>
    </source>
</evidence>
<dbReference type="InterPro" id="IPR052026">
    <property type="entry name" value="ExeA_AAA_ATPase_DNA-bind"/>
</dbReference>
<accession>A0ABN2SFW0</accession>
<gene>
    <name evidence="2" type="ORF">GCM10009799_09330</name>
</gene>